<dbReference type="InterPro" id="IPR015422">
    <property type="entry name" value="PyrdxlP-dep_Trfase_small"/>
</dbReference>
<evidence type="ECO:0000256" key="1">
    <source>
        <dbReference type="ARBA" id="ARBA00022898"/>
    </source>
</evidence>
<dbReference type="PIRSF" id="PIRSF000390">
    <property type="entry name" value="PLP_StrS"/>
    <property type="match status" value="1"/>
</dbReference>
<evidence type="ECO:0000313" key="7">
    <source>
        <dbReference type="Proteomes" id="UP000230885"/>
    </source>
</evidence>
<sequence length="321" mass="35980">MPFLIKNNHMVYKVPFVNYPLQYHHLEKEIDAAIKDVLKRGDLILRNDVEEFEKNIASFLGVKYAVGVNSCTDAMILSLRAAGIESGDEVITVSHTFFATIEVIHHCGATPILIDAREDFLMDMEKVESAITSKTKAILPVHLNGRCCEMDKLMEIAKKHNLIVIEDAAQALGAEFNGKKAGSFGIAGCFSFYPAKLLGAAGDGGIVATNSQDLAEKVRLLRNHGQKTKTEIICYGFTSRLHNLQAAILNVKFKYVPEWIKRRREIAKIYNGGLSNIPEVELPPAPNSDERYFDIYQNYVLKAQKRDELFNFLEEKGVETL</sequence>
<dbReference type="AlphaFoldDB" id="A0A2M8EUH4"/>
<feature type="non-terminal residue" evidence="6">
    <location>
        <position position="321"/>
    </location>
</feature>
<dbReference type="PANTHER" id="PTHR30244:SF36">
    <property type="entry name" value="3-OXO-GLUCOSE-6-PHOSPHATE:GLUTAMATE AMINOTRANSFERASE"/>
    <property type="match status" value="1"/>
</dbReference>
<dbReference type="GO" id="GO:0000271">
    <property type="term" value="P:polysaccharide biosynthetic process"/>
    <property type="evidence" value="ECO:0007669"/>
    <property type="project" value="TreeGrafter"/>
</dbReference>
<dbReference type="PANTHER" id="PTHR30244">
    <property type="entry name" value="TRANSAMINASE"/>
    <property type="match status" value="1"/>
</dbReference>
<reference evidence="7" key="1">
    <citation type="submission" date="2017-09" db="EMBL/GenBank/DDBJ databases">
        <title>Depth-based differentiation of microbial function through sediment-hosted aquifers and enrichment of novel symbionts in the deep terrestrial subsurface.</title>
        <authorList>
            <person name="Probst A.J."/>
            <person name="Ladd B."/>
            <person name="Jarett J.K."/>
            <person name="Geller-Mcgrath D.E."/>
            <person name="Sieber C.M.K."/>
            <person name="Emerson J.B."/>
            <person name="Anantharaman K."/>
            <person name="Thomas B.C."/>
            <person name="Malmstrom R."/>
            <person name="Stieglmeier M."/>
            <person name="Klingl A."/>
            <person name="Woyke T."/>
            <person name="Ryan C.M."/>
            <person name="Banfield J.F."/>
        </authorList>
    </citation>
    <scope>NUCLEOTIDE SEQUENCE [LARGE SCALE GENOMIC DNA]</scope>
</reference>
<dbReference type="Gene3D" id="3.40.640.10">
    <property type="entry name" value="Type I PLP-dependent aspartate aminotransferase-like (Major domain)"/>
    <property type="match status" value="1"/>
</dbReference>
<dbReference type="Gene3D" id="3.90.1150.10">
    <property type="entry name" value="Aspartate Aminotransferase, domain 1"/>
    <property type="match status" value="1"/>
</dbReference>
<dbReference type="InterPro" id="IPR000653">
    <property type="entry name" value="DegT/StrS_aminotransferase"/>
</dbReference>
<feature type="active site" description="Proton acceptor" evidence="3">
    <location>
        <position position="196"/>
    </location>
</feature>
<name>A0A2M8EUH4_9BACT</name>
<keyword evidence="1 4" id="KW-0663">Pyridoxal phosphate</keyword>
<dbReference type="Proteomes" id="UP000230885">
    <property type="component" value="Unassembled WGS sequence"/>
</dbReference>
<dbReference type="CDD" id="cd00616">
    <property type="entry name" value="AHBA_syn"/>
    <property type="match status" value="1"/>
</dbReference>
<proteinExistence type="inferred from homology"/>
<gene>
    <name evidence="6" type="ORF">CO053_02855</name>
</gene>
<dbReference type="GO" id="GO:0008483">
    <property type="term" value="F:transaminase activity"/>
    <property type="evidence" value="ECO:0007669"/>
    <property type="project" value="UniProtKB-KW"/>
</dbReference>
<dbReference type="GO" id="GO:0030170">
    <property type="term" value="F:pyridoxal phosphate binding"/>
    <property type="evidence" value="ECO:0007669"/>
    <property type="project" value="TreeGrafter"/>
</dbReference>
<keyword evidence="6" id="KW-0808">Transferase</keyword>
<protein>
    <submittedName>
        <fullName evidence="6">DegT/DnrJ/EryC1/StrS family aminotransferase</fullName>
    </submittedName>
</protein>
<comment type="caution">
    <text evidence="6">The sequence shown here is derived from an EMBL/GenBank/DDBJ whole genome shotgun (WGS) entry which is preliminary data.</text>
</comment>
<evidence type="ECO:0000256" key="5">
    <source>
        <dbReference type="RuleBase" id="RU004508"/>
    </source>
</evidence>
<dbReference type="InterPro" id="IPR015424">
    <property type="entry name" value="PyrdxlP-dep_Trfase"/>
</dbReference>
<evidence type="ECO:0000256" key="3">
    <source>
        <dbReference type="PIRSR" id="PIRSR000390-1"/>
    </source>
</evidence>
<keyword evidence="6" id="KW-0032">Aminotransferase</keyword>
<dbReference type="Pfam" id="PF01041">
    <property type="entry name" value="DegT_DnrJ_EryC1"/>
    <property type="match status" value="1"/>
</dbReference>
<dbReference type="InterPro" id="IPR015421">
    <property type="entry name" value="PyrdxlP-dep_Trfase_major"/>
</dbReference>
<evidence type="ECO:0000313" key="6">
    <source>
        <dbReference type="EMBL" id="PJC28771.1"/>
    </source>
</evidence>
<evidence type="ECO:0000256" key="2">
    <source>
        <dbReference type="ARBA" id="ARBA00037999"/>
    </source>
</evidence>
<feature type="modified residue" description="N6-(pyridoxal phosphate)lysine" evidence="4">
    <location>
        <position position="196"/>
    </location>
</feature>
<accession>A0A2M8EUH4</accession>
<dbReference type="SUPFAM" id="SSF53383">
    <property type="entry name" value="PLP-dependent transferases"/>
    <property type="match status" value="1"/>
</dbReference>
<dbReference type="EMBL" id="PFSE01000044">
    <property type="protein sequence ID" value="PJC28771.1"/>
    <property type="molecule type" value="Genomic_DNA"/>
</dbReference>
<evidence type="ECO:0000256" key="4">
    <source>
        <dbReference type="PIRSR" id="PIRSR000390-2"/>
    </source>
</evidence>
<comment type="similarity">
    <text evidence="2 5">Belongs to the DegT/DnrJ/EryC1 family.</text>
</comment>
<organism evidence="6 7">
    <name type="scientific">Candidatus Shapirobacteria bacterium CG_4_9_14_0_2_um_filter_40_11</name>
    <dbReference type="NCBI Taxonomy" id="1974876"/>
    <lineage>
        <taxon>Bacteria</taxon>
        <taxon>Candidatus Shapironibacteriota</taxon>
    </lineage>
</organism>